<dbReference type="RefSeq" id="WP_184076481.1">
    <property type="nucleotide sequence ID" value="NZ_JACIJP010000001.1"/>
</dbReference>
<dbReference type="AlphaFoldDB" id="A0A841IW41"/>
<sequence>MSKWAYNKGLQEIGPGAYAYLQPDGSWGWNNAGLITDGDQSLLVDTLFGLKLTGEMLATMADAIPAAQNINILVNTHNDADHIFGNQLVKGAHILASKAAADEFLNVTPEDYRKIFGNWQELGAGAHYIHENCALTVEDAAGVVVTLPHETFLKEKRLKVGDKDVILTAVGPAHSSGDVLVHSVQDRVVYTGDLLFNQSFPVLWEGSIEGWIAACDHILSLDVDVVMPGHGPIAEKSNIVEFRDFMVRFRAETRARFDAGLSIMDAALEISELPDLPDWDLPERIIGAVNFLYRRYGSPEATGNFLEIYGLFDRFLDKRAKRAAADHSACGHSH</sequence>
<gene>
    <name evidence="3" type="ORF">FHS92_000089</name>
</gene>
<reference evidence="3 4" key="1">
    <citation type="submission" date="2020-08" db="EMBL/GenBank/DDBJ databases">
        <title>Genomic Encyclopedia of Type Strains, Phase IV (KMG-IV): sequencing the most valuable type-strain genomes for metagenomic binning, comparative biology and taxonomic classification.</title>
        <authorList>
            <person name="Goeker M."/>
        </authorList>
    </citation>
    <scope>NUCLEOTIDE SEQUENCE [LARGE SCALE GENOMIC DNA]</scope>
    <source>
        <strain evidence="3 4">DSM 102255</strain>
    </source>
</reference>
<dbReference type="EMBL" id="JACIJP010000001">
    <property type="protein sequence ID" value="MBB6122382.1"/>
    <property type="molecule type" value="Genomic_DNA"/>
</dbReference>
<evidence type="ECO:0000256" key="1">
    <source>
        <dbReference type="ARBA" id="ARBA00005250"/>
    </source>
</evidence>
<dbReference type="SUPFAM" id="SSF56281">
    <property type="entry name" value="Metallo-hydrolase/oxidoreductase"/>
    <property type="match status" value="1"/>
</dbReference>
<protein>
    <submittedName>
        <fullName evidence="3">Glyoxylase-like metal-dependent hydrolase (Beta-lactamase superfamily II)</fullName>
    </submittedName>
</protein>
<evidence type="ECO:0000313" key="4">
    <source>
        <dbReference type="Proteomes" id="UP000552700"/>
    </source>
</evidence>
<accession>A0A841IW41</accession>
<name>A0A841IW41_9SPHN</name>
<keyword evidence="4" id="KW-1185">Reference proteome</keyword>
<evidence type="ECO:0000259" key="2">
    <source>
        <dbReference type="SMART" id="SM00849"/>
    </source>
</evidence>
<dbReference type="InterPro" id="IPR050855">
    <property type="entry name" value="NDM-1-like"/>
</dbReference>
<dbReference type="Proteomes" id="UP000552700">
    <property type="component" value="Unassembled WGS sequence"/>
</dbReference>
<dbReference type="CDD" id="cd16282">
    <property type="entry name" value="metallo-hydrolase-like_MBL-fold"/>
    <property type="match status" value="1"/>
</dbReference>
<evidence type="ECO:0000313" key="3">
    <source>
        <dbReference type="EMBL" id="MBB6122382.1"/>
    </source>
</evidence>
<dbReference type="InterPro" id="IPR001279">
    <property type="entry name" value="Metallo-B-lactamas"/>
</dbReference>
<dbReference type="Gene3D" id="3.60.15.10">
    <property type="entry name" value="Ribonuclease Z/Hydroxyacylglutathione hydrolase-like"/>
    <property type="match status" value="1"/>
</dbReference>
<dbReference type="InterPro" id="IPR036866">
    <property type="entry name" value="RibonucZ/Hydroxyglut_hydro"/>
</dbReference>
<dbReference type="Pfam" id="PF00753">
    <property type="entry name" value="Lactamase_B"/>
    <property type="match status" value="1"/>
</dbReference>
<dbReference type="PANTHER" id="PTHR42951:SF4">
    <property type="entry name" value="ACYL-COENZYME A THIOESTERASE MBLAC2"/>
    <property type="match status" value="1"/>
</dbReference>
<dbReference type="SMART" id="SM00849">
    <property type="entry name" value="Lactamase_B"/>
    <property type="match status" value="1"/>
</dbReference>
<dbReference type="PANTHER" id="PTHR42951">
    <property type="entry name" value="METALLO-BETA-LACTAMASE DOMAIN-CONTAINING"/>
    <property type="match status" value="1"/>
</dbReference>
<keyword evidence="3" id="KW-0378">Hydrolase</keyword>
<dbReference type="GO" id="GO:0017001">
    <property type="term" value="P:antibiotic catabolic process"/>
    <property type="evidence" value="ECO:0007669"/>
    <property type="project" value="UniProtKB-ARBA"/>
</dbReference>
<organism evidence="3 4">
    <name type="scientific">Sphingobium subterraneum</name>
    <dbReference type="NCBI Taxonomy" id="627688"/>
    <lineage>
        <taxon>Bacteria</taxon>
        <taxon>Pseudomonadati</taxon>
        <taxon>Pseudomonadota</taxon>
        <taxon>Alphaproteobacteria</taxon>
        <taxon>Sphingomonadales</taxon>
        <taxon>Sphingomonadaceae</taxon>
        <taxon>Sphingobium</taxon>
    </lineage>
</organism>
<dbReference type="GO" id="GO:0016787">
    <property type="term" value="F:hydrolase activity"/>
    <property type="evidence" value="ECO:0007669"/>
    <property type="project" value="UniProtKB-KW"/>
</dbReference>
<comment type="caution">
    <text evidence="3">The sequence shown here is derived from an EMBL/GenBank/DDBJ whole genome shotgun (WGS) entry which is preliminary data.</text>
</comment>
<feature type="domain" description="Metallo-beta-lactamase" evidence="2">
    <location>
        <begin position="29"/>
        <end position="230"/>
    </location>
</feature>
<comment type="similarity">
    <text evidence="1">Belongs to the metallo-beta-lactamase superfamily. Class-B beta-lactamase family.</text>
</comment>
<proteinExistence type="inferred from homology"/>